<dbReference type="GO" id="GO:0009279">
    <property type="term" value="C:cell outer membrane"/>
    <property type="evidence" value="ECO:0007669"/>
    <property type="project" value="UniProtKB-SubCell"/>
</dbReference>
<dbReference type="Proteomes" id="UP000037716">
    <property type="component" value="Unassembled WGS sequence"/>
</dbReference>
<evidence type="ECO:0000256" key="1">
    <source>
        <dbReference type="ARBA" id="ARBA00004442"/>
    </source>
</evidence>
<reference evidence="7 9" key="1">
    <citation type="submission" date="2015-07" db="EMBL/GenBank/DDBJ databases">
        <title>Genome of Polaribacter dokdonenesis DSW-5, isolated from seawater off Dokdo in Korea.</title>
        <authorList>
            <person name="Yoon K."/>
            <person name="Song J.Y."/>
            <person name="Kim J.F."/>
        </authorList>
    </citation>
    <scope>NUCLEOTIDE SEQUENCE [LARGE SCALE GENOMIC DNA]</scope>
    <source>
        <strain evidence="7 9">DSW-5</strain>
    </source>
</reference>
<dbReference type="InterPro" id="IPR036737">
    <property type="entry name" value="OmpA-like_sf"/>
</dbReference>
<dbReference type="OrthoDB" id="9782229at2"/>
<keyword evidence="10" id="KW-1185">Reference proteome</keyword>
<dbReference type="CDD" id="cd07185">
    <property type="entry name" value="OmpA_C-like"/>
    <property type="match status" value="1"/>
</dbReference>
<evidence type="ECO:0000256" key="3">
    <source>
        <dbReference type="ARBA" id="ARBA00023237"/>
    </source>
</evidence>
<dbReference type="PANTHER" id="PTHR30329:SF21">
    <property type="entry name" value="LIPOPROTEIN YIAD-RELATED"/>
    <property type="match status" value="1"/>
</dbReference>
<dbReference type="InterPro" id="IPR006664">
    <property type="entry name" value="OMP_bac"/>
</dbReference>
<feature type="chain" id="PRO_5005845754" evidence="5">
    <location>
        <begin position="24"/>
        <end position="370"/>
    </location>
</feature>
<evidence type="ECO:0000313" key="7">
    <source>
        <dbReference type="EMBL" id="KOY50447.1"/>
    </source>
</evidence>
<dbReference type="STRING" id="1300348.I602_7"/>
<dbReference type="PROSITE" id="PS51123">
    <property type="entry name" value="OMPA_2"/>
    <property type="match status" value="1"/>
</dbReference>
<evidence type="ECO:0000256" key="2">
    <source>
        <dbReference type="ARBA" id="ARBA00023136"/>
    </source>
</evidence>
<evidence type="ECO:0000313" key="9">
    <source>
        <dbReference type="Proteomes" id="UP000037716"/>
    </source>
</evidence>
<dbReference type="Gene3D" id="3.30.1330.60">
    <property type="entry name" value="OmpA-like domain"/>
    <property type="match status" value="1"/>
</dbReference>
<comment type="caution">
    <text evidence="7">The sequence shown here is derived from an EMBL/GenBank/DDBJ whole genome shotgun (WGS) entry which is preliminary data.</text>
</comment>
<dbReference type="InterPro" id="IPR006665">
    <property type="entry name" value="OmpA-like"/>
</dbReference>
<dbReference type="SUPFAM" id="SSF103088">
    <property type="entry name" value="OmpA-like"/>
    <property type="match status" value="1"/>
</dbReference>
<keyword evidence="3" id="KW-0998">Cell outer membrane</keyword>
<dbReference type="EMBL" id="FNUE01000002">
    <property type="protein sequence ID" value="SEE58801.1"/>
    <property type="molecule type" value="Genomic_DNA"/>
</dbReference>
<evidence type="ECO:0000256" key="4">
    <source>
        <dbReference type="PROSITE-ProRule" id="PRU00473"/>
    </source>
</evidence>
<feature type="domain" description="OmpA-like" evidence="6">
    <location>
        <begin position="249"/>
        <end position="370"/>
    </location>
</feature>
<organism evidence="7 9">
    <name type="scientific">Polaribacter dokdonensis DSW-5</name>
    <dbReference type="NCBI Taxonomy" id="1300348"/>
    <lineage>
        <taxon>Bacteria</taxon>
        <taxon>Pseudomonadati</taxon>
        <taxon>Bacteroidota</taxon>
        <taxon>Flavobacteriia</taxon>
        <taxon>Flavobacteriales</taxon>
        <taxon>Flavobacteriaceae</taxon>
    </lineage>
</organism>
<gene>
    <name evidence="7" type="ORF">I602_7</name>
    <name evidence="8" type="ORF">SAMN05444353_2562</name>
</gene>
<dbReference type="EMBL" id="LGBR01000001">
    <property type="protein sequence ID" value="KOY50447.1"/>
    <property type="molecule type" value="Genomic_DNA"/>
</dbReference>
<keyword evidence="2 4" id="KW-0472">Membrane</keyword>
<proteinExistence type="predicted"/>
<dbReference type="Proteomes" id="UP000183071">
    <property type="component" value="Unassembled WGS sequence"/>
</dbReference>
<dbReference type="PRINTS" id="PR01021">
    <property type="entry name" value="OMPADOMAIN"/>
</dbReference>
<accession>A0A0N0CEI4</accession>
<protein>
    <submittedName>
        <fullName evidence="7">OmpA family protein</fullName>
    </submittedName>
</protein>
<sequence>MFIPMKKILFSAAFMLLATVAFGQDLPDNPEPGKCYVRCKTPDIYKNETINVAVSPEYKKIVSYPAEYETIQEKVLVREAGEEILIVPAVWGTQEVTYYEKEDGTKIEIEKASFLQGFETVETRAATAKWEMSEKLPDCESSNPDDCRYWCYKPVPAEFKTMPVEKLASDAKVNKIRIPGVTKTYIRKVMVKPPSTSIVKTEPEYKTITKTTLVRDARTEEVIVPAVFRSITKQVLVEKGGLSSWKAVDCSLIDNTPLPINWDFSSATLNEGAKQIIDARLLPIVKDGVAVFIESHTDMRGTKRDNQELSDRRAKAVTDYLISKGINATQLYAKGFGETRLLNKCADGVVCSESEHAVNRRTTFRVVNQK</sequence>
<dbReference type="AlphaFoldDB" id="A0A0N0CEI4"/>
<dbReference type="PANTHER" id="PTHR30329">
    <property type="entry name" value="STATOR ELEMENT OF FLAGELLAR MOTOR COMPLEX"/>
    <property type="match status" value="1"/>
</dbReference>
<evidence type="ECO:0000313" key="8">
    <source>
        <dbReference type="EMBL" id="SEE58801.1"/>
    </source>
</evidence>
<reference evidence="8 10" key="2">
    <citation type="submission" date="2016-10" db="EMBL/GenBank/DDBJ databases">
        <authorList>
            <person name="Varghese N."/>
            <person name="Submissions S."/>
        </authorList>
    </citation>
    <scope>NUCLEOTIDE SEQUENCE [LARGE SCALE GENOMIC DNA]</scope>
    <source>
        <strain evidence="8 10">DSW-5</strain>
    </source>
</reference>
<feature type="signal peptide" evidence="5">
    <location>
        <begin position="1"/>
        <end position="23"/>
    </location>
</feature>
<dbReference type="InterPro" id="IPR050330">
    <property type="entry name" value="Bact_OuterMem_StrucFunc"/>
</dbReference>
<name>A0A0N0CEI4_9FLAO</name>
<evidence type="ECO:0000256" key="5">
    <source>
        <dbReference type="SAM" id="SignalP"/>
    </source>
</evidence>
<evidence type="ECO:0000259" key="6">
    <source>
        <dbReference type="PROSITE" id="PS51123"/>
    </source>
</evidence>
<comment type="subcellular location">
    <subcellularLocation>
        <location evidence="1">Cell outer membrane</location>
    </subcellularLocation>
</comment>
<dbReference type="Pfam" id="PF00691">
    <property type="entry name" value="OmpA"/>
    <property type="match status" value="1"/>
</dbReference>
<evidence type="ECO:0000313" key="10">
    <source>
        <dbReference type="Proteomes" id="UP000183071"/>
    </source>
</evidence>
<keyword evidence="5" id="KW-0732">Signal</keyword>
<dbReference type="PATRIC" id="fig|1300348.6.peg.7"/>